<evidence type="ECO:0000313" key="1">
    <source>
        <dbReference type="EMBL" id="PAD79415.1"/>
    </source>
</evidence>
<dbReference type="AlphaFoldDB" id="A0A268F209"/>
<reference evidence="1 2" key="1">
    <citation type="submission" date="2017-07" db="EMBL/GenBank/DDBJ databases">
        <title>Isolation and whole genome analysis of endospore-forming bacteria from heroin.</title>
        <authorList>
            <person name="Kalinowski J."/>
            <person name="Ahrens B."/>
            <person name="Al-Dilaimi A."/>
            <person name="Winkler A."/>
            <person name="Wibberg D."/>
            <person name="Schleenbecker U."/>
            <person name="Ruckert C."/>
            <person name="Wolfel R."/>
            <person name="Grass G."/>
        </authorList>
    </citation>
    <scope>NUCLEOTIDE SEQUENCE [LARGE SCALE GENOMIC DNA]</scope>
    <source>
        <strain evidence="1 2">7537-G1</strain>
    </source>
</reference>
<proteinExistence type="predicted"/>
<dbReference type="EMBL" id="NPBY01000012">
    <property type="protein sequence ID" value="PAD79415.1"/>
    <property type="molecule type" value="Genomic_DNA"/>
</dbReference>
<sequence>MLCVPIHVFPVVRRTPEVLQTEAKHVIIGLLQHCVQPALKAGLEPFVGVQIQNPAGMDPDRFLPLLLAEYDFITEEDCSFRIRVRAE</sequence>
<organism evidence="1 2">
    <name type="scientific">Paenibacillus campinasensis</name>
    <dbReference type="NCBI Taxonomy" id="66347"/>
    <lineage>
        <taxon>Bacteria</taxon>
        <taxon>Bacillati</taxon>
        <taxon>Bacillota</taxon>
        <taxon>Bacilli</taxon>
        <taxon>Bacillales</taxon>
        <taxon>Paenibacillaceae</taxon>
        <taxon>Paenibacillus</taxon>
    </lineage>
</organism>
<name>A0A268F209_9BACL</name>
<gene>
    <name evidence="1" type="ORF">CHH67_04220</name>
</gene>
<accession>A0A268F209</accession>
<protein>
    <submittedName>
        <fullName evidence="1">Uncharacterized protein</fullName>
    </submittedName>
</protein>
<comment type="caution">
    <text evidence="1">The sequence shown here is derived from an EMBL/GenBank/DDBJ whole genome shotgun (WGS) entry which is preliminary data.</text>
</comment>
<dbReference type="Proteomes" id="UP000215596">
    <property type="component" value="Unassembled WGS sequence"/>
</dbReference>
<evidence type="ECO:0000313" key="2">
    <source>
        <dbReference type="Proteomes" id="UP000215596"/>
    </source>
</evidence>